<dbReference type="Pfam" id="PF10782">
    <property type="entry name" value="zf-C2HCIx2C"/>
    <property type="match status" value="1"/>
</dbReference>
<reference evidence="3 4" key="1">
    <citation type="submission" date="2016-10" db="EMBL/GenBank/DDBJ databases">
        <title>Comparative genomics of Bacillus thuringiensis reveals a path to pathogens against multiple invertebrate hosts.</title>
        <authorList>
            <person name="Zheng J."/>
            <person name="Gao Q."/>
            <person name="Liu H."/>
            <person name="Peng D."/>
            <person name="Ruan L."/>
            <person name="Sun M."/>
        </authorList>
    </citation>
    <scope>NUCLEOTIDE SEQUENCE [LARGE SCALE GENOMIC DNA]</scope>
    <source>
        <strain evidence="3">BGSC 4BX1</strain>
    </source>
</reference>
<keyword evidence="1" id="KW-0175">Coiled coil</keyword>
<evidence type="ECO:0008006" key="5">
    <source>
        <dbReference type="Google" id="ProtNLM"/>
    </source>
</evidence>
<dbReference type="Proteomes" id="UP000195089">
    <property type="component" value="Unassembled WGS sequence"/>
</dbReference>
<feature type="compositionally biased region" description="Polar residues" evidence="2">
    <location>
        <begin position="151"/>
        <end position="168"/>
    </location>
</feature>
<protein>
    <recommendedName>
        <fullName evidence="5">Zinc-finger domain-containing protein</fullName>
    </recommendedName>
</protein>
<name>A0A243BDZ0_BACTU</name>
<evidence type="ECO:0000313" key="4">
    <source>
        <dbReference type="Proteomes" id="UP000195089"/>
    </source>
</evidence>
<dbReference type="InterPro" id="IPR019718">
    <property type="entry name" value="DUF2602"/>
</dbReference>
<accession>A0A243BDZ0</accession>
<dbReference type="EMBL" id="NFDL01000050">
    <property type="protein sequence ID" value="OTY44143.1"/>
    <property type="molecule type" value="Genomic_DNA"/>
</dbReference>
<evidence type="ECO:0000313" key="3">
    <source>
        <dbReference type="EMBL" id="OTY44143.1"/>
    </source>
</evidence>
<organism evidence="3 4">
    <name type="scientific">Bacillus thuringiensis serovar pingluonsis</name>
    <dbReference type="NCBI Taxonomy" id="180881"/>
    <lineage>
        <taxon>Bacteria</taxon>
        <taxon>Bacillati</taxon>
        <taxon>Bacillota</taxon>
        <taxon>Bacilli</taxon>
        <taxon>Bacillales</taxon>
        <taxon>Bacillaceae</taxon>
        <taxon>Bacillus</taxon>
        <taxon>Bacillus cereus group</taxon>
    </lineage>
</organism>
<sequence length="315" mass="36061">MAISLYYLSFNLIWGDGLNKTEKRKVRLRILNIQDDQCKGCTKVPKYNETSTNHKTSWCAENCEIGKKLKSLGESLLEGRTEHMAEQRNWDQICATAEKLRASDEKKWTWGNIAAEFGVTEGNLYYHVSKRREANGTSNKRVGATMKPHNTKPSPQPQNVQNTKSETPKLNSVVAKHIEKTETLDTFWKGRLNTVLDEKDVLQKELNEVSKLYEDLKGIKEKLAQDLFAETKLRLETEDALKLSQEQLQARDEDYNTLLNEFNAITEKNHELGHDLQKMHINVRAAEETAAKEREHRIELQGRSQALGIALKAVL</sequence>
<evidence type="ECO:0000256" key="2">
    <source>
        <dbReference type="SAM" id="MobiDB-lite"/>
    </source>
</evidence>
<evidence type="ECO:0000256" key="1">
    <source>
        <dbReference type="SAM" id="Coils"/>
    </source>
</evidence>
<feature type="region of interest" description="Disordered" evidence="2">
    <location>
        <begin position="132"/>
        <end position="168"/>
    </location>
</feature>
<feature type="coiled-coil region" evidence="1">
    <location>
        <begin position="192"/>
        <end position="222"/>
    </location>
</feature>
<comment type="caution">
    <text evidence="3">The sequence shown here is derived from an EMBL/GenBank/DDBJ whole genome shotgun (WGS) entry which is preliminary data.</text>
</comment>
<gene>
    <name evidence="3" type="ORF">BK742_13755</name>
</gene>
<dbReference type="AlphaFoldDB" id="A0A243BDZ0"/>
<proteinExistence type="predicted"/>